<dbReference type="SUPFAM" id="SSF52540">
    <property type="entry name" value="P-loop containing nucleoside triphosphate hydrolases"/>
    <property type="match status" value="1"/>
</dbReference>
<dbReference type="Gene3D" id="1.20.272.10">
    <property type="match status" value="1"/>
</dbReference>
<dbReference type="InterPro" id="IPR008921">
    <property type="entry name" value="DNA_pol3_clamp-load_cplx_C"/>
</dbReference>
<reference evidence="12" key="1">
    <citation type="journal article" date="2014" name="Int. J. Syst. Evol. Microbiol.">
        <title>Complete genome sequence of Corynebacterium casei LMG S-19264T (=DSM 44701T), isolated from a smear-ripened cheese.</title>
        <authorList>
            <consortium name="US DOE Joint Genome Institute (JGI-PGF)"/>
            <person name="Walter F."/>
            <person name="Albersmeier A."/>
            <person name="Kalinowski J."/>
            <person name="Ruckert C."/>
        </authorList>
    </citation>
    <scope>NUCLEOTIDE SEQUENCE</scope>
    <source>
        <strain evidence="12">KCTC 22164</strain>
    </source>
</reference>
<keyword evidence="3" id="KW-0808">Transferase</keyword>
<dbReference type="EMBL" id="BMXP01000001">
    <property type="protein sequence ID" value="GGW77187.1"/>
    <property type="molecule type" value="Genomic_DNA"/>
</dbReference>
<feature type="domain" description="DNA polymerase III delta N-terminal" evidence="10">
    <location>
        <begin position="20"/>
        <end position="133"/>
    </location>
</feature>
<dbReference type="EC" id="2.7.7.7" evidence="1 9"/>
<dbReference type="Gene3D" id="1.10.8.60">
    <property type="match status" value="1"/>
</dbReference>
<evidence type="ECO:0000313" key="13">
    <source>
        <dbReference type="Proteomes" id="UP000631300"/>
    </source>
</evidence>
<dbReference type="InterPro" id="IPR027417">
    <property type="entry name" value="P-loop_NTPase"/>
</dbReference>
<evidence type="ECO:0000313" key="12">
    <source>
        <dbReference type="EMBL" id="GGW77187.1"/>
    </source>
</evidence>
<dbReference type="PANTHER" id="PTHR34388:SF1">
    <property type="entry name" value="DNA POLYMERASE III SUBUNIT DELTA"/>
    <property type="match status" value="1"/>
</dbReference>
<evidence type="ECO:0000256" key="6">
    <source>
        <dbReference type="ARBA" id="ARBA00022932"/>
    </source>
</evidence>
<evidence type="ECO:0000256" key="2">
    <source>
        <dbReference type="ARBA" id="ARBA00017703"/>
    </source>
</evidence>
<sequence>MQVYPNRFNDTLSKGLKPCYLIFGDEPQQKFEIIEALRSAAREQGFDERTVLVADNEFSWQTLLEATQSLSLFSARQLIELELPTGKPGSEGSKTLQQVAPLLGEDTLLVVHGPKIGKDVQKSKWFKTLDEHGIHSLCYPLEGKPLMAWIGNQLNVAGVAVSPQGARLIADFCEGNLMAARQEIDKLALLYPGQQVDDAALERAIVDQSRYNVFQLVDVMLEGNAQRCIKMLYRLESEGLEPNIVIWALIREWQTLTNLVTARESQGSIQWQRHGIWRNRQGFYESALQRLDKARLSEIREALSQADHLFKQEAVTRPYVKLCHLCMLFLGMPVNTLPVAEA</sequence>
<evidence type="ECO:0000256" key="9">
    <source>
        <dbReference type="NCBIfam" id="TIGR01128"/>
    </source>
</evidence>
<dbReference type="Proteomes" id="UP000631300">
    <property type="component" value="Unassembled WGS sequence"/>
</dbReference>
<dbReference type="Pfam" id="PF06144">
    <property type="entry name" value="DNA_pol3_delta"/>
    <property type="match status" value="1"/>
</dbReference>
<comment type="catalytic activity">
    <reaction evidence="8">
        <text>DNA(n) + a 2'-deoxyribonucleoside 5'-triphosphate = DNA(n+1) + diphosphate</text>
        <dbReference type="Rhea" id="RHEA:22508"/>
        <dbReference type="Rhea" id="RHEA-COMP:17339"/>
        <dbReference type="Rhea" id="RHEA-COMP:17340"/>
        <dbReference type="ChEBI" id="CHEBI:33019"/>
        <dbReference type="ChEBI" id="CHEBI:61560"/>
        <dbReference type="ChEBI" id="CHEBI:173112"/>
        <dbReference type="EC" id="2.7.7.7"/>
    </reaction>
</comment>
<keyword evidence="13" id="KW-1185">Reference proteome</keyword>
<feature type="domain" description="DNA polymerase III subunit delta C-terminal" evidence="11">
    <location>
        <begin position="214"/>
        <end position="333"/>
    </location>
</feature>
<evidence type="ECO:0000259" key="10">
    <source>
        <dbReference type="Pfam" id="PF06144"/>
    </source>
</evidence>
<dbReference type="PANTHER" id="PTHR34388">
    <property type="entry name" value="DNA POLYMERASE III SUBUNIT DELTA"/>
    <property type="match status" value="1"/>
</dbReference>
<dbReference type="GO" id="GO:0003887">
    <property type="term" value="F:DNA-directed DNA polymerase activity"/>
    <property type="evidence" value="ECO:0007669"/>
    <property type="project" value="UniProtKB-UniRule"/>
</dbReference>
<dbReference type="Pfam" id="PF14840">
    <property type="entry name" value="DNA_pol3_delt_C"/>
    <property type="match status" value="1"/>
</dbReference>
<dbReference type="RefSeq" id="WP_189403747.1">
    <property type="nucleotide sequence ID" value="NZ_BMXP01000001.1"/>
</dbReference>
<dbReference type="InterPro" id="IPR010372">
    <property type="entry name" value="DNA_pol3_delta_N"/>
</dbReference>
<evidence type="ECO:0000256" key="1">
    <source>
        <dbReference type="ARBA" id="ARBA00012417"/>
    </source>
</evidence>
<evidence type="ECO:0000256" key="4">
    <source>
        <dbReference type="ARBA" id="ARBA00022695"/>
    </source>
</evidence>
<name>A0A918JHD7_9ALTE</name>
<dbReference type="GO" id="GO:0006261">
    <property type="term" value="P:DNA-templated DNA replication"/>
    <property type="evidence" value="ECO:0007669"/>
    <property type="project" value="TreeGrafter"/>
</dbReference>
<reference evidence="12" key="2">
    <citation type="submission" date="2020-09" db="EMBL/GenBank/DDBJ databases">
        <authorList>
            <person name="Sun Q."/>
            <person name="Kim S."/>
        </authorList>
    </citation>
    <scope>NUCLEOTIDE SEQUENCE</scope>
    <source>
        <strain evidence="12">KCTC 22164</strain>
    </source>
</reference>
<dbReference type="Gene3D" id="3.40.50.300">
    <property type="entry name" value="P-loop containing nucleotide triphosphate hydrolases"/>
    <property type="match status" value="1"/>
</dbReference>
<dbReference type="InterPro" id="IPR032780">
    <property type="entry name" value="DNA_pol3_delt_C"/>
</dbReference>
<dbReference type="InterPro" id="IPR005790">
    <property type="entry name" value="DNA_polIII_delta"/>
</dbReference>
<keyword evidence="5" id="KW-0235">DNA replication</keyword>
<keyword evidence="4" id="KW-0548">Nucleotidyltransferase</keyword>
<evidence type="ECO:0000256" key="5">
    <source>
        <dbReference type="ARBA" id="ARBA00022705"/>
    </source>
</evidence>
<dbReference type="AlphaFoldDB" id="A0A918JHD7"/>
<gene>
    <name evidence="12" type="primary">holA</name>
    <name evidence="12" type="ORF">GCM10007391_07670</name>
</gene>
<evidence type="ECO:0000256" key="7">
    <source>
        <dbReference type="ARBA" id="ARBA00034754"/>
    </source>
</evidence>
<proteinExistence type="inferred from homology"/>
<comment type="caution">
    <text evidence="12">The sequence shown here is derived from an EMBL/GenBank/DDBJ whole genome shotgun (WGS) entry which is preliminary data.</text>
</comment>
<accession>A0A918JHD7</accession>
<organism evidence="12 13">
    <name type="scientific">Alteromonas halophila</name>
    <dbReference type="NCBI Taxonomy" id="516698"/>
    <lineage>
        <taxon>Bacteria</taxon>
        <taxon>Pseudomonadati</taxon>
        <taxon>Pseudomonadota</taxon>
        <taxon>Gammaproteobacteria</taxon>
        <taxon>Alteromonadales</taxon>
        <taxon>Alteromonadaceae</taxon>
        <taxon>Alteromonas/Salinimonas group</taxon>
        <taxon>Alteromonas</taxon>
    </lineage>
</organism>
<dbReference type="GO" id="GO:0003677">
    <property type="term" value="F:DNA binding"/>
    <property type="evidence" value="ECO:0007669"/>
    <property type="project" value="InterPro"/>
</dbReference>
<dbReference type="NCBIfam" id="TIGR01128">
    <property type="entry name" value="holA"/>
    <property type="match status" value="1"/>
</dbReference>
<keyword evidence="6" id="KW-0239">DNA-directed DNA polymerase</keyword>
<protein>
    <recommendedName>
        <fullName evidence="2 9">DNA polymerase III subunit delta</fullName>
        <ecNumber evidence="1 9">2.7.7.7</ecNumber>
    </recommendedName>
</protein>
<comment type="similarity">
    <text evidence="7">Belongs to the DNA polymerase HolA subunit family.</text>
</comment>
<dbReference type="GO" id="GO:0009360">
    <property type="term" value="C:DNA polymerase III complex"/>
    <property type="evidence" value="ECO:0007669"/>
    <property type="project" value="UniProtKB-UniRule"/>
</dbReference>
<evidence type="ECO:0000259" key="11">
    <source>
        <dbReference type="Pfam" id="PF14840"/>
    </source>
</evidence>
<dbReference type="SUPFAM" id="SSF48019">
    <property type="entry name" value="post-AAA+ oligomerization domain-like"/>
    <property type="match status" value="1"/>
</dbReference>
<evidence type="ECO:0000256" key="8">
    <source>
        <dbReference type="ARBA" id="ARBA00049244"/>
    </source>
</evidence>
<evidence type="ECO:0000256" key="3">
    <source>
        <dbReference type="ARBA" id="ARBA00022679"/>
    </source>
</evidence>
<dbReference type="CDD" id="cd18138">
    <property type="entry name" value="HLD_clamp_pol_III_delta"/>
    <property type="match status" value="1"/>
</dbReference>